<feature type="domain" description="Peptidase M13 N-terminal" evidence="10">
    <location>
        <begin position="73"/>
        <end position="448"/>
    </location>
</feature>
<comment type="cofactor">
    <cofactor evidence="1">
        <name>Zn(2+)</name>
        <dbReference type="ChEBI" id="CHEBI:29105"/>
    </cofactor>
</comment>
<gene>
    <name evidence="11" type="primary">pepO_2</name>
    <name evidence="11" type="ORF">LYB30171_01156</name>
</gene>
<keyword evidence="3" id="KW-0645">Protease</keyword>
<comment type="similarity">
    <text evidence="2">Belongs to the peptidase M13 family.</text>
</comment>
<evidence type="ECO:0000256" key="8">
    <source>
        <dbReference type="SAM" id="SignalP"/>
    </source>
</evidence>
<evidence type="ECO:0000259" key="10">
    <source>
        <dbReference type="Pfam" id="PF05649"/>
    </source>
</evidence>
<dbReference type="InterPro" id="IPR008753">
    <property type="entry name" value="Peptidase_M13_N"/>
</dbReference>
<dbReference type="RefSeq" id="WP_215220081.1">
    <property type="nucleotide sequence ID" value="NZ_OU015430.1"/>
</dbReference>
<protein>
    <submittedName>
        <fullName evidence="11">Neutral endopeptidase</fullName>
        <ecNumber evidence="11">3.4.24.-</ecNumber>
    </submittedName>
</protein>
<dbReference type="Proteomes" id="UP000680116">
    <property type="component" value="Chromosome"/>
</dbReference>
<keyword evidence="6" id="KW-0862">Zinc</keyword>
<organism evidence="11 12">
    <name type="scientific">Novilysobacter luteus</name>
    <dbReference type="NCBI Taxonomy" id="2822368"/>
    <lineage>
        <taxon>Bacteria</taxon>
        <taxon>Pseudomonadati</taxon>
        <taxon>Pseudomonadota</taxon>
        <taxon>Gammaproteobacteria</taxon>
        <taxon>Lysobacterales</taxon>
        <taxon>Lysobacteraceae</taxon>
        <taxon>Novilysobacter</taxon>
    </lineage>
</organism>
<proteinExistence type="inferred from homology"/>
<dbReference type="PANTHER" id="PTHR11733">
    <property type="entry name" value="ZINC METALLOPROTEASE FAMILY M13 NEPRILYSIN-RELATED"/>
    <property type="match status" value="1"/>
</dbReference>
<dbReference type="InterPro" id="IPR024079">
    <property type="entry name" value="MetalloPept_cat_dom_sf"/>
</dbReference>
<dbReference type="EMBL" id="OU015430">
    <property type="protein sequence ID" value="CAG4972227.1"/>
    <property type="molecule type" value="Genomic_DNA"/>
</dbReference>
<keyword evidence="4" id="KW-0479">Metal-binding</keyword>
<dbReference type="InterPro" id="IPR018497">
    <property type="entry name" value="Peptidase_M13_C"/>
</dbReference>
<evidence type="ECO:0000256" key="1">
    <source>
        <dbReference type="ARBA" id="ARBA00001947"/>
    </source>
</evidence>
<dbReference type="CDD" id="cd08662">
    <property type="entry name" value="M13"/>
    <property type="match status" value="1"/>
</dbReference>
<keyword evidence="8" id="KW-0732">Signal</keyword>
<evidence type="ECO:0000256" key="3">
    <source>
        <dbReference type="ARBA" id="ARBA00022670"/>
    </source>
</evidence>
<evidence type="ECO:0000256" key="6">
    <source>
        <dbReference type="ARBA" id="ARBA00022833"/>
    </source>
</evidence>
<dbReference type="InterPro" id="IPR042089">
    <property type="entry name" value="Peptidase_M13_dom_2"/>
</dbReference>
<dbReference type="SUPFAM" id="SSF55486">
    <property type="entry name" value="Metalloproteases ('zincins'), catalytic domain"/>
    <property type="match status" value="1"/>
</dbReference>
<evidence type="ECO:0000259" key="9">
    <source>
        <dbReference type="Pfam" id="PF01431"/>
    </source>
</evidence>
<dbReference type="PRINTS" id="PR00786">
    <property type="entry name" value="NEPRILYSIN"/>
</dbReference>
<name>A0ABM8UEX8_9GAMM</name>
<evidence type="ECO:0000256" key="4">
    <source>
        <dbReference type="ARBA" id="ARBA00022723"/>
    </source>
</evidence>
<accession>A0ABM8UEX8</accession>
<feature type="domain" description="Peptidase M13 C-terminal" evidence="9">
    <location>
        <begin position="500"/>
        <end position="703"/>
    </location>
</feature>
<keyword evidence="7" id="KW-0482">Metalloprotease</keyword>
<feature type="chain" id="PRO_5045434266" evidence="8">
    <location>
        <begin position="24"/>
        <end position="706"/>
    </location>
</feature>
<feature type="signal peptide" evidence="8">
    <location>
        <begin position="1"/>
        <end position="23"/>
    </location>
</feature>
<dbReference type="Pfam" id="PF05649">
    <property type="entry name" value="Peptidase_M13_N"/>
    <property type="match status" value="1"/>
</dbReference>
<evidence type="ECO:0000313" key="11">
    <source>
        <dbReference type="EMBL" id="CAG4972227.1"/>
    </source>
</evidence>
<reference evidence="11 12" key="1">
    <citation type="submission" date="2021-04" db="EMBL/GenBank/DDBJ databases">
        <authorList>
            <person name="Rodrigo-Torres L."/>
            <person name="Arahal R. D."/>
            <person name="Lucena T."/>
        </authorList>
    </citation>
    <scope>NUCLEOTIDE SEQUENCE [LARGE SCALE GENOMIC DNA]</scope>
    <source>
        <strain evidence="11 12">CECT 30171</strain>
    </source>
</reference>
<evidence type="ECO:0000313" key="12">
    <source>
        <dbReference type="Proteomes" id="UP000680116"/>
    </source>
</evidence>
<evidence type="ECO:0000256" key="2">
    <source>
        <dbReference type="ARBA" id="ARBA00007357"/>
    </source>
</evidence>
<dbReference type="PROSITE" id="PS51885">
    <property type="entry name" value="NEPRILYSIN"/>
    <property type="match status" value="1"/>
</dbReference>
<dbReference type="GO" id="GO:0016787">
    <property type="term" value="F:hydrolase activity"/>
    <property type="evidence" value="ECO:0007669"/>
    <property type="project" value="UniProtKB-KW"/>
</dbReference>
<sequence>MNKTLLSLATVVALGLASAPAAAHDTCVDDACHTIALFDGAHDAGGGSTDAIPANRFGTWGIDTAGMDTSVDPGADFFDYVSGTWASTTEIPSDRSSYGSFLVLRDLSEARVRKLLEGYALGDPATGGDAAKIAALYHGFMDEGTIEKLGAAPLQPHLDAIRAAADKDAIAALMGRRNESFGGTFFGAYVSDDQKNPDTYALYLSQSGLGLGDRQMYLDEKFAPQRERYVQYVAQMLELAGWDAPQANAERIMAMETKIANAHWTRAESRDRDKTYNPVELAHIEHTAPGFPWATFFKAAGVDYAERAVIRQGSAFPQIAQVFAETDLDTLKAWQAFHTTDNASPYLSKAFVDAEFDFRSKLLSGTPEQRPRWKRAVGYAESAMGEAIGRDYVQLYFPADAKAKMDDLVANVKAAMGARLEQLEWMSPATKAEAAKKLANFGLKIGHPDTWRDYTALQIANGDVFGNIQRASAFEWDYDRVRIGKPVDEAEWGMTPQTVNAYYSSVKNEIVFPAAILQPPFFDPDADPAVNYGAIGGVIGHEIIHGFDDQGRKSDGSGLLRDWWTAEDATQFEAEAAKLGAQYEAYEFPQLPDMHINGKVAMGENIGDLGGLTIALEAYRRSLDGKPAPVIDGFSGEQRLFMGWAQVWRTLWRDDALRQQLVNGTHSPGHIRAFAPLRNIDAWYEAFNVTEADPLYIAPEDRVRIW</sequence>
<dbReference type="InterPro" id="IPR000718">
    <property type="entry name" value="Peptidase_M13"/>
</dbReference>
<evidence type="ECO:0000256" key="7">
    <source>
        <dbReference type="ARBA" id="ARBA00023049"/>
    </source>
</evidence>
<dbReference type="Pfam" id="PF01431">
    <property type="entry name" value="Peptidase_M13"/>
    <property type="match status" value="1"/>
</dbReference>
<keyword evidence="12" id="KW-1185">Reference proteome</keyword>
<dbReference type="PANTHER" id="PTHR11733:SF167">
    <property type="entry name" value="FI17812P1-RELATED"/>
    <property type="match status" value="1"/>
</dbReference>
<keyword evidence="5 11" id="KW-0378">Hydrolase</keyword>
<dbReference type="Gene3D" id="3.40.390.10">
    <property type="entry name" value="Collagenase (Catalytic Domain)"/>
    <property type="match status" value="1"/>
</dbReference>
<evidence type="ECO:0000256" key="5">
    <source>
        <dbReference type="ARBA" id="ARBA00022801"/>
    </source>
</evidence>
<dbReference type="EC" id="3.4.24.-" evidence="11"/>
<dbReference type="Gene3D" id="1.10.1380.10">
    <property type="entry name" value="Neutral endopeptidase , domain2"/>
    <property type="match status" value="1"/>
</dbReference>